<dbReference type="Pfam" id="PF12867">
    <property type="entry name" value="DinB_2"/>
    <property type="match status" value="1"/>
</dbReference>
<dbReference type="SUPFAM" id="SSF109854">
    <property type="entry name" value="DinB/YfiT-like putative metalloenzymes"/>
    <property type="match status" value="1"/>
</dbReference>
<keyword evidence="3" id="KW-1185">Reference proteome</keyword>
<comment type="caution">
    <text evidence="2">The sequence shown here is derived from an EMBL/GenBank/DDBJ whole genome shotgun (WGS) entry which is preliminary data.</text>
</comment>
<proteinExistence type="predicted"/>
<evidence type="ECO:0000313" key="2">
    <source>
        <dbReference type="EMBL" id="MFD1828141.1"/>
    </source>
</evidence>
<dbReference type="RefSeq" id="WP_380895406.1">
    <property type="nucleotide sequence ID" value="NZ_JBHUFU010000001.1"/>
</dbReference>
<reference evidence="3" key="1">
    <citation type="journal article" date="2019" name="Int. J. Syst. Evol. Microbiol.">
        <title>The Global Catalogue of Microorganisms (GCM) 10K type strain sequencing project: providing services to taxonomists for standard genome sequencing and annotation.</title>
        <authorList>
            <consortium name="The Broad Institute Genomics Platform"/>
            <consortium name="The Broad Institute Genome Sequencing Center for Infectious Disease"/>
            <person name="Wu L."/>
            <person name="Ma J."/>
        </authorList>
    </citation>
    <scope>NUCLEOTIDE SEQUENCE [LARGE SCALE GENOMIC DNA]</scope>
    <source>
        <strain evidence="3">CGMCC 4.7455</strain>
    </source>
</reference>
<accession>A0ABW4PF43</accession>
<name>A0ABW4PF43_9ACTN</name>
<dbReference type="Proteomes" id="UP001597365">
    <property type="component" value="Unassembled WGS sequence"/>
</dbReference>
<evidence type="ECO:0000313" key="3">
    <source>
        <dbReference type="Proteomes" id="UP001597365"/>
    </source>
</evidence>
<dbReference type="EMBL" id="JBHUFU010000001">
    <property type="protein sequence ID" value="MFD1828141.1"/>
    <property type="molecule type" value="Genomic_DNA"/>
</dbReference>
<sequence length="174" mass="19137">MAASRHGLLRRQSDLTRALFEHHPERLEPEDLLREPVPRCWTVRPAAGGGWVPDWAETEPDPVPVPTIAWLSRHIGWWWGTAADHARGRAPRARTGVAWPGGEAADRWLRELRADWLEALEGLGGDGLDAAAPFPWPDGSGRSVADMAAWGNAEPMRNAAEIGQLRLLRAAGRA</sequence>
<dbReference type="InterPro" id="IPR034660">
    <property type="entry name" value="DinB/YfiT-like"/>
</dbReference>
<protein>
    <submittedName>
        <fullName evidence="2">DinB family protein</fullName>
    </submittedName>
</protein>
<feature type="domain" description="DinB-like" evidence="1">
    <location>
        <begin position="14"/>
        <end position="162"/>
    </location>
</feature>
<dbReference type="InterPro" id="IPR024775">
    <property type="entry name" value="DinB-like"/>
</dbReference>
<evidence type="ECO:0000259" key="1">
    <source>
        <dbReference type="Pfam" id="PF12867"/>
    </source>
</evidence>
<gene>
    <name evidence="2" type="ORF">ACFSJS_00495</name>
</gene>
<organism evidence="2 3">
    <name type="scientific">Streptomyces desertarenae</name>
    <dbReference type="NCBI Taxonomy" id="2666184"/>
    <lineage>
        <taxon>Bacteria</taxon>
        <taxon>Bacillati</taxon>
        <taxon>Actinomycetota</taxon>
        <taxon>Actinomycetes</taxon>
        <taxon>Kitasatosporales</taxon>
        <taxon>Streptomycetaceae</taxon>
        <taxon>Streptomyces</taxon>
    </lineage>
</organism>